<evidence type="ECO:0000259" key="1">
    <source>
        <dbReference type="Pfam" id="PF25223"/>
    </source>
</evidence>
<accession>A0A3R6I8H8</accession>
<evidence type="ECO:0000313" key="3">
    <source>
        <dbReference type="Proteomes" id="UP000284548"/>
    </source>
</evidence>
<dbReference type="AlphaFoldDB" id="A0A3R6I8H8"/>
<feature type="domain" description="DUF7841" evidence="1">
    <location>
        <begin position="47"/>
        <end position="158"/>
    </location>
</feature>
<dbReference type="EMBL" id="QRKB01000025">
    <property type="protein sequence ID" value="RHH81443.1"/>
    <property type="molecule type" value="Genomic_DNA"/>
</dbReference>
<gene>
    <name evidence="2" type="ORF">DW192_10300</name>
</gene>
<comment type="caution">
    <text evidence="2">The sequence shown here is derived from an EMBL/GenBank/DDBJ whole genome shotgun (WGS) entry which is preliminary data.</text>
</comment>
<protein>
    <recommendedName>
        <fullName evidence="1">DUF7841 domain-containing protein</fullName>
    </recommendedName>
</protein>
<evidence type="ECO:0000313" key="2">
    <source>
        <dbReference type="EMBL" id="RHH81443.1"/>
    </source>
</evidence>
<reference evidence="2 3" key="1">
    <citation type="submission" date="2018-08" db="EMBL/GenBank/DDBJ databases">
        <title>A genome reference for cultivated species of the human gut microbiota.</title>
        <authorList>
            <person name="Zou Y."/>
            <person name="Xue W."/>
            <person name="Luo G."/>
        </authorList>
    </citation>
    <scope>NUCLEOTIDE SEQUENCE [LARGE SCALE GENOMIC DNA]</scope>
    <source>
        <strain evidence="2 3">AM16-54</strain>
    </source>
</reference>
<name>A0A3R6I8H8_9BACT</name>
<dbReference type="RefSeq" id="WP_118255138.1">
    <property type="nucleotide sequence ID" value="NZ_QRKB01000025.1"/>
</dbReference>
<proteinExistence type="predicted"/>
<dbReference type="InterPro" id="IPR057163">
    <property type="entry name" value="DUF7841"/>
</dbReference>
<organism evidence="2 3">
    <name type="scientific">Segatella copri</name>
    <dbReference type="NCBI Taxonomy" id="165179"/>
    <lineage>
        <taxon>Bacteria</taxon>
        <taxon>Pseudomonadati</taxon>
        <taxon>Bacteroidota</taxon>
        <taxon>Bacteroidia</taxon>
        <taxon>Bacteroidales</taxon>
        <taxon>Prevotellaceae</taxon>
        <taxon>Segatella</taxon>
    </lineage>
</organism>
<dbReference type="Proteomes" id="UP000284548">
    <property type="component" value="Unassembled WGS sequence"/>
</dbReference>
<sequence length="161" mass="18746">MNFVDFVEKYQQEMAPEQMLAIAKAVGKYLSCKLSDVEEHHLCAMVYGVLSDEHFDKHFADDAISKMWYEDADGTKHTAPFFSDDEIREAFDKHQDDISDYTIYDLAVTMNLMRSDHHVMLERYSKDADELKEMVVLMAIEYLQDPDCLHPTSKIWHTING</sequence>
<dbReference type="Pfam" id="PF25223">
    <property type="entry name" value="DUF7841"/>
    <property type="match status" value="1"/>
</dbReference>